<dbReference type="GO" id="GO:0016798">
    <property type="term" value="F:hydrolase activity, acting on glycosyl bonds"/>
    <property type="evidence" value="ECO:0007669"/>
    <property type="project" value="UniProtKB-KW"/>
</dbReference>
<dbReference type="CDD" id="cd02874">
    <property type="entry name" value="GH18_CFLE_spore_hydrolase"/>
    <property type="match status" value="1"/>
</dbReference>
<comment type="caution">
    <text evidence="4">The sequence shown here is derived from an EMBL/GenBank/DDBJ whole genome shotgun (WGS) entry which is preliminary data.</text>
</comment>
<dbReference type="InterPro" id="IPR041704">
    <property type="entry name" value="CFLE_GH18"/>
</dbReference>
<reference evidence="4 5" key="1">
    <citation type="submission" date="2018-05" db="EMBL/GenBank/DDBJ databases">
        <title>The Hungate 1000. A catalogue of reference genomes from the rumen microbiome.</title>
        <authorList>
            <person name="Kelly W."/>
        </authorList>
    </citation>
    <scope>NUCLEOTIDE SEQUENCE [LARGE SCALE GENOMIC DNA]</scope>
    <source>
        <strain evidence="4 5">NLAE-zl-C242</strain>
    </source>
</reference>
<name>A0A2Y9BLW5_9FIRM</name>
<dbReference type="PROSITE" id="PS51910">
    <property type="entry name" value="GH18_2"/>
    <property type="match status" value="1"/>
</dbReference>
<dbReference type="GO" id="GO:0008061">
    <property type="term" value="F:chitin binding"/>
    <property type="evidence" value="ECO:0007669"/>
    <property type="project" value="InterPro"/>
</dbReference>
<dbReference type="GO" id="GO:0070492">
    <property type="term" value="F:oligosaccharide binding"/>
    <property type="evidence" value="ECO:0007669"/>
    <property type="project" value="TreeGrafter"/>
</dbReference>
<evidence type="ECO:0000256" key="2">
    <source>
        <dbReference type="ARBA" id="ARBA00023295"/>
    </source>
</evidence>
<dbReference type="Gene3D" id="3.20.20.80">
    <property type="entry name" value="Glycosidases"/>
    <property type="match status" value="1"/>
</dbReference>
<sequence>MWKIAFDNQLVNQEQLVVGQALLILQPEESGSMRGDMYVTGYAYPFVEPYILEQAFPALNELLIFSYGFTFEGELVPPMQDELWMIEAAWEEGIEPLLVLTPFSNGAFNNQLVKVLVENLEIQQRVIDNLLRTVEERGYSGVDIDFEYVLPENRIDYAEFVGRVREVMNANGYTVSVALAPKTSADQPGLLYEGMDYALLGANADHVFLMTYEWGYTYGPPMAVAPLNKVREVVEYALTEIPREKILMGIPNYAYDWTLPYERGITKARLIGNVEAVRIAAENGASIQFSGIAQSPYFTYMRDGFSHEVWFEDVRSIQAKLNLAREYELLGVGYWNLMRPFRANWLLLEK</sequence>
<dbReference type="PANTHER" id="PTHR46066">
    <property type="entry name" value="CHITINASE DOMAIN-CONTAINING PROTEIN 1 FAMILY MEMBER"/>
    <property type="match status" value="1"/>
</dbReference>
<evidence type="ECO:0000313" key="4">
    <source>
        <dbReference type="EMBL" id="PWJ28344.1"/>
    </source>
</evidence>
<dbReference type="GO" id="GO:0012505">
    <property type="term" value="C:endomembrane system"/>
    <property type="evidence" value="ECO:0007669"/>
    <property type="project" value="TreeGrafter"/>
</dbReference>
<dbReference type="SMART" id="SM00636">
    <property type="entry name" value="Glyco_18"/>
    <property type="match status" value="1"/>
</dbReference>
<dbReference type="Proteomes" id="UP000245845">
    <property type="component" value="Unassembled WGS sequence"/>
</dbReference>
<keyword evidence="2" id="KW-0326">Glycosidase</keyword>
<gene>
    <name evidence="4" type="ORF">A8806_109226</name>
</gene>
<dbReference type="PANTHER" id="PTHR46066:SF2">
    <property type="entry name" value="CHITINASE DOMAIN-CONTAINING PROTEIN 1"/>
    <property type="match status" value="1"/>
</dbReference>
<dbReference type="Gene3D" id="3.10.50.10">
    <property type="match status" value="1"/>
</dbReference>
<dbReference type="InterPro" id="IPR029070">
    <property type="entry name" value="Chitinase_insertion_sf"/>
</dbReference>
<evidence type="ECO:0000313" key="5">
    <source>
        <dbReference type="Proteomes" id="UP000245845"/>
    </source>
</evidence>
<dbReference type="InterPro" id="IPR017853">
    <property type="entry name" value="GH"/>
</dbReference>
<dbReference type="SUPFAM" id="SSF51445">
    <property type="entry name" value="(Trans)glycosidases"/>
    <property type="match status" value="1"/>
</dbReference>
<dbReference type="InterPro" id="IPR001223">
    <property type="entry name" value="Glyco_hydro18_cat"/>
</dbReference>
<keyword evidence="1" id="KW-0378">Hydrolase</keyword>
<dbReference type="EMBL" id="QGDL01000009">
    <property type="protein sequence ID" value="PWJ28344.1"/>
    <property type="molecule type" value="Genomic_DNA"/>
</dbReference>
<evidence type="ECO:0000259" key="3">
    <source>
        <dbReference type="PROSITE" id="PS51910"/>
    </source>
</evidence>
<feature type="domain" description="GH18" evidence="3">
    <location>
        <begin position="38"/>
        <end position="350"/>
    </location>
</feature>
<dbReference type="AlphaFoldDB" id="A0A2Y9BLW5"/>
<dbReference type="Pfam" id="PF00704">
    <property type="entry name" value="Glyco_hydro_18"/>
    <property type="match status" value="1"/>
</dbReference>
<dbReference type="GO" id="GO:0005975">
    <property type="term" value="P:carbohydrate metabolic process"/>
    <property type="evidence" value="ECO:0007669"/>
    <property type="project" value="InterPro"/>
</dbReference>
<evidence type="ECO:0000256" key="1">
    <source>
        <dbReference type="ARBA" id="ARBA00022801"/>
    </source>
</evidence>
<keyword evidence="5" id="KW-1185">Reference proteome</keyword>
<dbReference type="InterPro" id="IPR011583">
    <property type="entry name" value="Chitinase_II/V-like_cat"/>
</dbReference>
<protein>
    <submittedName>
        <fullName evidence="4">Spore germination protein</fullName>
    </submittedName>
</protein>
<organism evidence="4 5">
    <name type="scientific">Faecalicatena orotica</name>
    <dbReference type="NCBI Taxonomy" id="1544"/>
    <lineage>
        <taxon>Bacteria</taxon>
        <taxon>Bacillati</taxon>
        <taxon>Bacillota</taxon>
        <taxon>Clostridia</taxon>
        <taxon>Lachnospirales</taxon>
        <taxon>Lachnospiraceae</taxon>
        <taxon>Faecalicatena</taxon>
    </lineage>
</organism>
<accession>A0A2Y9BLW5</accession>
<proteinExistence type="predicted"/>